<dbReference type="STRING" id="6265.A0A0B2VDX6"/>
<organism evidence="14 15">
    <name type="scientific">Toxocara canis</name>
    <name type="common">Canine roundworm</name>
    <dbReference type="NCBI Taxonomy" id="6265"/>
    <lineage>
        <taxon>Eukaryota</taxon>
        <taxon>Metazoa</taxon>
        <taxon>Ecdysozoa</taxon>
        <taxon>Nematoda</taxon>
        <taxon>Chromadorea</taxon>
        <taxon>Rhabditida</taxon>
        <taxon>Spirurina</taxon>
        <taxon>Ascaridomorpha</taxon>
        <taxon>Ascaridoidea</taxon>
        <taxon>Toxocaridae</taxon>
        <taxon>Toxocara</taxon>
    </lineage>
</organism>
<feature type="region of interest" description="Disordered" evidence="12">
    <location>
        <begin position="607"/>
        <end position="653"/>
    </location>
</feature>
<evidence type="ECO:0000256" key="1">
    <source>
        <dbReference type="ARBA" id="ARBA00004123"/>
    </source>
</evidence>
<feature type="domain" description="C2H2-type" evidence="13">
    <location>
        <begin position="478"/>
        <end position="505"/>
    </location>
</feature>
<feature type="compositionally biased region" description="Polar residues" evidence="12">
    <location>
        <begin position="272"/>
        <end position="284"/>
    </location>
</feature>
<dbReference type="GO" id="GO:0000978">
    <property type="term" value="F:RNA polymerase II cis-regulatory region sequence-specific DNA binding"/>
    <property type="evidence" value="ECO:0007669"/>
    <property type="project" value="TreeGrafter"/>
</dbReference>
<feature type="compositionally biased region" description="Polar residues" evidence="12">
    <location>
        <begin position="553"/>
        <end position="564"/>
    </location>
</feature>
<keyword evidence="4" id="KW-0677">Repeat</keyword>
<keyword evidence="15" id="KW-1185">Reference proteome</keyword>
<evidence type="ECO:0000256" key="10">
    <source>
        <dbReference type="ARBA" id="ARBA00023242"/>
    </source>
</evidence>
<proteinExistence type="predicted"/>
<keyword evidence="5 11" id="KW-0863">Zinc-finger</keyword>
<dbReference type="Gene3D" id="3.30.160.60">
    <property type="entry name" value="Classic Zinc Finger"/>
    <property type="match status" value="2"/>
</dbReference>
<accession>A0A0B2VDX6</accession>
<dbReference type="InterPro" id="IPR013087">
    <property type="entry name" value="Znf_C2H2_type"/>
</dbReference>
<dbReference type="GO" id="GO:0006357">
    <property type="term" value="P:regulation of transcription by RNA polymerase II"/>
    <property type="evidence" value="ECO:0007669"/>
    <property type="project" value="TreeGrafter"/>
</dbReference>
<dbReference type="Pfam" id="PF00096">
    <property type="entry name" value="zf-C2H2"/>
    <property type="match status" value="2"/>
</dbReference>
<evidence type="ECO:0000256" key="4">
    <source>
        <dbReference type="ARBA" id="ARBA00022737"/>
    </source>
</evidence>
<dbReference type="InterPro" id="IPR036236">
    <property type="entry name" value="Znf_C2H2_sf"/>
</dbReference>
<feature type="region of interest" description="Disordered" evidence="12">
    <location>
        <begin position="155"/>
        <end position="177"/>
    </location>
</feature>
<feature type="compositionally biased region" description="Low complexity" evidence="12">
    <location>
        <begin position="534"/>
        <end position="547"/>
    </location>
</feature>
<dbReference type="OMA" id="RCTFCCK"/>
<evidence type="ECO:0000313" key="14">
    <source>
        <dbReference type="EMBL" id="KHN79723.1"/>
    </source>
</evidence>
<dbReference type="FunFam" id="3.30.160.60:FF:000046">
    <property type="entry name" value="Putative B-cell lymphoma/leukemia 11A"/>
    <property type="match status" value="1"/>
</dbReference>
<dbReference type="AlphaFoldDB" id="A0A0B2VDX6"/>
<keyword evidence="7" id="KW-0832">Ubl conjugation</keyword>
<evidence type="ECO:0000256" key="12">
    <source>
        <dbReference type="SAM" id="MobiDB-lite"/>
    </source>
</evidence>
<protein>
    <submittedName>
        <fullName evidence="14">B-cell lymphoma/leukemia 11B</fullName>
    </submittedName>
</protein>
<dbReference type="InterPro" id="IPR051497">
    <property type="entry name" value="Dev/Hematopoietic_TF"/>
</dbReference>
<keyword evidence="10" id="KW-0539">Nucleus</keyword>
<reference evidence="14 15" key="1">
    <citation type="submission" date="2014-11" db="EMBL/GenBank/DDBJ databases">
        <title>Genetic blueprint of the zoonotic pathogen Toxocara canis.</title>
        <authorList>
            <person name="Zhu X.-Q."/>
            <person name="Korhonen P.K."/>
            <person name="Cai H."/>
            <person name="Young N.D."/>
            <person name="Nejsum P."/>
            <person name="von Samson-Himmelstjerna G."/>
            <person name="Boag P.R."/>
            <person name="Tan P."/>
            <person name="Li Q."/>
            <person name="Min J."/>
            <person name="Yang Y."/>
            <person name="Wang X."/>
            <person name="Fang X."/>
            <person name="Hall R.S."/>
            <person name="Hofmann A."/>
            <person name="Sternberg P.W."/>
            <person name="Jex A.R."/>
            <person name="Gasser R.B."/>
        </authorList>
    </citation>
    <scope>NUCLEOTIDE SEQUENCE [LARGE SCALE GENOMIC DNA]</scope>
    <source>
        <strain evidence="14">PN_DK_2014</strain>
    </source>
</reference>
<keyword evidence="3" id="KW-0479">Metal-binding</keyword>
<dbReference type="PROSITE" id="PS00028">
    <property type="entry name" value="ZINC_FINGER_C2H2_1"/>
    <property type="match status" value="2"/>
</dbReference>
<feature type="domain" description="C2H2-type" evidence="13">
    <location>
        <begin position="508"/>
        <end position="537"/>
    </location>
</feature>
<evidence type="ECO:0000256" key="9">
    <source>
        <dbReference type="ARBA" id="ARBA00023163"/>
    </source>
</evidence>
<keyword evidence="9" id="KW-0804">Transcription</keyword>
<sequence length="653" mass="69984">KLVEGSIIGSLTCHSCRQTCSDIWDLLKHVFIAHGLRICQEELPGLPSRELPNGSNVGSTVHGSQLTLLAAKASMPPPQLSVGDALTPLSSRNKLAGTAVKALQHSTKSGFSLNAFCSERLKEIAEKAGESAVDTRTLLSPRSVTAKINDQLKATNTKRSCNADNTDEEQSSQNSTARLPAVANAVGSIATPLAAASLAANALQHQQQQPHNSLQNIWMQPNMPNMLALMQEYYTQISMNNAVSLLGVGNAAVSASTNGSAFNAVAKPTTPEDASSMSQLSSSHPFGVGLTRTDSTSQESALLNAETKSSVWSTVGGTSANRRRVANNSAEKNADMSPASRGTSSAPQSKVAKVESQPADDNSNEDAKSAQLNVVDDDDLAFAEPAARRDVNAKKDRCTFCCKMLMVKTYKRCNIFSNEDAKSAQLNVVDDDDLAFAEPAARRDVNAKKDRCTFCCKVFTNRSNLIVHLRSHTGEKPYKCRLCPYACAQSSKLTRHMRTHGQQGKETYHCYICRMPFSVHSTLEKHMRKCVVTNNQNNRNPSQQSSPIGADNANETSSKPTSSSLADANTLLALSNVSLSNSQLPAGISQSNQMVLNWLQAMNVNSTGPAALPSGGSTNNNKGEFTGEDDEMEDSEAFELQPSTKKETAPTPA</sequence>
<evidence type="ECO:0000259" key="13">
    <source>
        <dbReference type="PROSITE" id="PS50157"/>
    </source>
</evidence>
<feature type="compositionally biased region" description="Polar residues" evidence="12">
    <location>
        <begin position="292"/>
        <end position="331"/>
    </location>
</feature>
<gene>
    <name evidence="14" type="primary">BCL11B</name>
    <name evidence="14" type="ORF">Tcan_14628</name>
</gene>
<dbReference type="PROSITE" id="PS50157">
    <property type="entry name" value="ZINC_FINGER_C2H2_2"/>
    <property type="match status" value="3"/>
</dbReference>
<dbReference type="GO" id="GO:0008270">
    <property type="term" value="F:zinc ion binding"/>
    <property type="evidence" value="ECO:0007669"/>
    <property type="project" value="UniProtKB-KW"/>
</dbReference>
<evidence type="ECO:0000256" key="11">
    <source>
        <dbReference type="PROSITE-ProRule" id="PRU00042"/>
    </source>
</evidence>
<feature type="region of interest" description="Disordered" evidence="12">
    <location>
        <begin position="266"/>
        <end position="368"/>
    </location>
</feature>
<feature type="compositionally biased region" description="Basic and acidic residues" evidence="12">
    <location>
        <begin position="644"/>
        <end position="653"/>
    </location>
</feature>
<feature type="domain" description="C2H2-type" evidence="13">
    <location>
        <begin position="450"/>
        <end position="477"/>
    </location>
</feature>
<evidence type="ECO:0000313" key="15">
    <source>
        <dbReference type="Proteomes" id="UP000031036"/>
    </source>
</evidence>
<dbReference type="PANTHER" id="PTHR45993">
    <property type="entry name" value="B-CELL LYMPHOMA/LEUKEMIA 11"/>
    <property type="match status" value="1"/>
</dbReference>
<keyword evidence="6" id="KW-0862">Zinc</keyword>
<comment type="subcellular location">
    <subcellularLocation>
        <location evidence="1">Nucleus</location>
    </subcellularLocation>
</comment>
<name>A0A0B2VDX6_TOXCA</name>
<dbReference type="OrthoDB" id="10046198at2759"/>
<evidence type="ECO:0000256" key="8">
    <source>
        <dbReference type="ARBA" id="ARBA00023015"/>
    </source>
</evidence>
<dbReference type="GO" id="GO:0005634">
    <property type="term" value="C:nucleus"/>
    <property type="evidence" value="ECO:0007669"/>
    <property type="project" value="UniProtKB-SubCell"/>
</dbReference>
<keyword evidence="2" id="KW-1017">Isopeptide bond</keyword>
<comment type="caution">
    <text evidence="14">The sequence shown here is derived from an EMBL/GenBank/DDBJ whole genome shotgun (WGS) entry which is preliminary data.</text>
</comment>
<dbReference type="PANTHER" id="PTHR45993:SF6">
    <property type="entry name" value="C2H2-TYPE DOMAIN-CONTAINING PROTEIN"/>
    <property type="match status" value="1"/>
</dbReference>
<dbReference type="SUPFAM" id="SSF57667">
    <property type="entry name" value="beta-beta-alpha zinc fingers"/>
    <property type="match status" value="1"/>
</dbReference>
<evidence type="ECO:0000256" key="6">
    <source>
        <dbReference type="ARBA" id="ARBA00022833"/>
    </source>
</evidence>
<feature type="region of interest" description="Disordered" evidence="12">
    <location>
        <begin position="534"/>
        <end position="564"/>
    </location>
</feature>
<evidence type="ECO:0000256" key="3">
    <source>
        <dbReference type="ARBA" id="ARBA00022723"/>
    </source>
</evidence>
<feature type="compositionally biased region" description="Acidic residues" evidence="12">
    <location>
        <begin position="626"/>
        <end position="637"/>
    </location>
</feature>
<evidence type="ECO:0000256" key="7">
    <source>
        <dbReference type="ARBA" id="ARBA00022843"/>
    </source>
</evidence>
<evidence type="ECO:0000256" key="5">
    <source>
        <dbReference type="ARBA" id="ARBA00022771"/>
    </source>
</evidence>
<feature type="compositionally biased region" description="Polar residues" evidence="12">
    <location>
        <begin position="155"/>
        <end position="164"/>
    </location>
</feature>
<dbReference type="EMBL" id="JPKZ01001875">
    <property type="protein sequence ID" value="KHN79723.1"/>
    <property type="molecule type" value="Genomic_DNA"/>
</dbReference>
<dbReference type="SMART" id="SM00355">
    <property type="entry name" value="ZnF_C2H2"/>
    <property type="match status" value="4"/>
</dbReference>
<dbReference type="Proteomes" id="UP000031036">
    <property type="component" value="Unassembled WGS sequence"/>
</dbReference>
<evidence type="ECO:0000256" key="2">
    <source>
        <dbReference type="ARBA" id="ARBA00022499"/>
    </source>
</evidence>
<keyword evidence="8" id="KW-0805">Transcription regulation</keyword>
<dbReference type="GO" id="GO:0003700">
    <property type="term" value="F:DNA-binding transcription factor activity"/>
    <property type="evidence" value="ECO:0007669"/>
    <property type="project" value="TreeGrafter"/>
</dbReference>
<feature type="non-terminal residue" evidence="14">
    <location>
        <position position="1"/>
    </location>
</feature>